<dbReference type="AlphaFoldDB" id="A0A550I745"/>
<gene>
    <name evidence="1" type="ORF">FGM01_02565</name>
</gene>
<keyword evidence="2" id="KW-1185">Reference proteome</keyword>
<comment type="caution">
    <text evidence="1">The sequence shown here is derived from an EMBL/GenBank/DDBJ whole genome shotgun (WGS) entry which is preliminary data.</text>
</comment>
<dbReference type="RefSeq" id="WP_143409572.1">
    <property type="nucleotide sequence ID" value="NZ_VHSF01000001.1"/>
</dbReference>
<evidence type="ECO:0000313" key="1">
    <source>
        <dbReference type="EMBL" id="TRO66793.1"/>
    </source>
</evidence>
<name>A0A550I745_9FLAO</name>
<evidence type="ECO:0000313" key="2">
    <source>
        <dbReference type="Proteomes" id="UP000315131"/>
    </source>
</evidence>
<dbReference type="OrthoDB" id="1438957at2"/>
<dbReference type="Proteomes" id="UP000315131">
    <property type="component" value="Unassembled WGS sequence"/>
</dbReference>
<dbReference type="EMBL" id="VHSF01000001">
    <property type="protein sequence ID" value="TRO66793.1"/>
    <property type="molecule type" value="Genomic_DNA"/>
</dbReference>
<proteinExistence type="predicted"/>
<organism evidence="1 2">
    <name type="scientific">Christiangramia sabulilitoris</name>
    <dbReference type="NCBI Taxonomy" id="2583991"/>
    <lineage>
        <taxon>Bacteria</taxon>
        <taxon>Pseudomonadati</taxon>
        <taxon>Bacteroidota</taxon>
        <taxon>Flavobacteriia</taxon>
        <taxon>Flavobacteriales</taxon>
        <taxon>Flavobacteriaceae</taxon>
        <taxon>Christiangramia</taxon>
    </lineage>
</organism>
<protein>
    <submittedName>
        <fullName evidence="1">Uncharacterized protein</fullName>
    </submittedName>
</protein>
<sequence length="219" mass="25086">MKKYIILIQILIVSVSYSQSKLKGKFCNSFNGGFSSICIEFKENSKFQYSTHGCLGIEDIGTGNFSLKSKKMILNFDKVETKQKSKIEIENIINQYNKDSIKLHFKVLDGYNDQMPMPATILLGSNSFEYVKGYQVNKSGEATILKERNSEKEKYRVLFIGYELFEFDLSNSSSKNIEITLEPAGPKIISDKSFEYKIEKIKDDLIILKDGNQFKKIES</sequence>
<reference evidence="1 2" key="1">
    <citation type="submission" date="2019-06" db="EMBL/GenBank/DDBJ databases">
        <title>Gramella sabulilitoris sp. nov., isolated from a marine sand.</title>
        <authorList>
            <person name="Yoon J.-H."/>
        </authorList>
    </citation>
    <scope>NUCLEOTIDE SEQUENCE [LARGE SCALE GENOMIC DNA]</scope>
    <source>
        <strain evidence="1 2">HSMS-1</strain>
    </source>
</reference>
<accession>A0A550I745</accession>